<reference evidence="1 2" key="1">
    <citation type="journal article" date="2022" name="ISME Commun">
        <title>Vulcanimicrobium alpinus gen. nov. sp. nov., the first cultivated representative of the candidate phylum 'Eremiobacterota', is a metabolically versatile aerobic anoxygenic phototroph.</title>
        <authorList>
            <person name="Yabe S."/>
            <person name="Muto K."/>
            <person name="Abe K."/>
            <person name="Yokota A."/>
            <person name="Staudigel H."/>
            <person name="Tebo B.M."/>
        </authorList>
    </citation>
    <scope>NUCLEOTIDE SEQUENCE [LARGE SCALE GENOMIC DNA]</scope>
    <source>
        <strain evidence="1 2">WC8-2</strain>
    </source>
</reference>
<dbReference type="AlphaFoldDB" id="A0AAN1XUJ6"/>
<dbReference type="KEGG" id="vab:WPS_09950"/>
<name>A0AAN1XUJ6_UNVUL</name>
<evidence type="ECO:0000313" key="2">
    <source>
        <dbReference type="Proteomes" id="UP001317532"/>
    </source>
</evidence>
<gene>
    <name evidence="1" type="ORF">WPS_09950</name>
</gene>
<protein>
    <submittedName>
        <fullName evidence="1">Uncharacterized protein</fullName>
    </submittedName>
</protein>
<proteinExistence type="predicted"/>
<dbReference type="Proteomes" id="UP001317532">
    <property type="component" value="Chromosome"/>
</dbReference>
<dbReference type="EMBL" id="AP025523">
    <property type="protein sequence ID" value="BDE05719.1"/>
    <property type="molecule type" value="Genomic_DNA"/>
</dbReference>
<organism evidence="1 2">
    <name type="scientific">Vulcanimicrobium alpinum</name>
    <dbReference type="NCBI Taxonomy" id="3016050"/>
    <lineage>
        <taxon>Bacteria</taxon>
        <taxon>Bacillati</taxon>
        <taxon>Vulcanimicrobiota</taxon>
        <taxon>Vulcanimicrobiia</taxon>
        <taxon>Vulcanimicrobiales</taxon>
        <taxon>Vulcanimicrobiaceae</taxon>
        <taxon>Vulcanimicrobium</taxon>
    </lineage>
</organism>
<keyword evidence="2" id="KW-1185">Reference proteome</keyword>
<accession>A0AAN1XUJ6</accession>
<sequence length="120" mass="12318">MRPTVAPTALARATPPAVTGFSGVAQGAVRRYIGALIAGNENGAYAALGASPGDAGAQLSEEAFVDRSTHITSIRTTRVDASGATVEVEMNSARGAYYGTYHVVKGPGGPVIDQHDYIKV</sequence>
<evidence type="ECO:0000313" key="1">
    <source>
        <dbReference type="EMBL" id="BDE05719.1"/>
    </source>
</evidence>